<sequence length="398" mass="44655">MQTTTTTTDPIRKRFDSDSEARFLLTPGQSITLSVDSGSVFYNGWQLPETGQVVFRDKDFTLMSYKDSYTLKFMGKLPRFYAAKRIPQESVPAYDLISQKSVVAVCGPPLSGKTTACQTIINSALHGVPQHPKEKPIPIYVNLDPAQAPFCPPGSIGALPITKPIDNTGFKIENPLTYFFGHTEIDEAHRDRYTDLVHELATYVKQRRQAISQSDGGVVIDLPSPTNEHVLPGIAQAIKDFEVTHIVCIGDDRLVATFQRSFPWISVWGMPALGAAHDDEISIRTAQRSLDTKRYFDGDDSADLVSMTYRFTNRDDFKLYKVDKREPEEVPISTSLMASVVAIVQRPHVSNELWKQNVLGYLTITKVQNEDNIEVLKPKQPLPNNVQFIIGSIKYFIK</sequence>
<dbReference type="RefSeq" id="XP_001313427.1">
    <property type="nucleotide sequence ID" value="XM_001313426.1"/>
</dbReference>
<feature type="domain" description="Clp1 P-loop" evidence="4">
    <location>
        <begin position="107"/>
        <end position="298"/>
    </location>
</feature>
<dbReference type="FunCoup" id="A2F3N0">
    <property type="interactions" value="539"/>
</dbReference>
<dbReference type="SMR" id="A2F3N0"/>
<dbReference type="VEuPathDB" id="TrichDB:TVAGG3_0551580"/>
<protein>
    <submittedName>
        <fullName evidence="5">Uncharacterized protein</fullName>
    </submittedName>
</protein>
<dbReference type="Gene3D" id="3.40.50.300">
    <property type="entry name" value="P-loop containing nucleotide triphosphate hydrolases"/>
    <property type="match status" value="1"/>
</dbReference>
<dbReference type="OrthoDB" id="258143at2759"/>
<feature type="domain" description="Clp1 C-terminal" evidence="3">
    <location>
        <begin position="323"/>
        <end position="395"/>
    </location>
</feature>
<dbReference type="Proteomes" id="UP000001542">
    <property type="component" value="Unassembled WGS sequence"/>
</dbReference>
<dbReference type="Gene3D" id="2.40.30.330">
    <property type="entry name" value="Pre-mRNA cleavage complex subunit Clp1, C-terminal domain"/>
    <property type="match status" value="1"/>
</dbReference>
<evidence type="ECO:0000256" key="1">
    <source>
        <dbReference type="ARBA" id="ARBA00022741"/>
    </source>
</evidence>
<dbReference type="PANTHER" id="PTHR12755">
    <property type="entry name" value="CLEAVAGE/POLYADENYLATION FACTOR IA SUBUNIT CLP1P"/>
    <property type="match status" value="1"/>
</dbReference>
<dbReference type="EMBL" id="DS113599">
    <property type="protein sequence ID" value="EAY00498.1"/>
    <property type="molecule type" value="Genomic_DNA"/>
</dbReference>
<evidence type="ECO:0000259" key="3">
    <source>
        <dbReference type="Pfam" id="PF06807"/>
    </source>
</evidence>
<evidence type="ECO:0000256" key="2">
    <source>
        <dbReference type="ARBA" id="ARBA00022840"/>
    </source>
</evidence>
<dbReference type="InParanoid" id="A2F3N0"/>
<gene>
    <name evidence="5" type="ORF">TVAG_317830</name>
</gene>
<dbReference type="Pfam" id="PF16575">
    <property type="entry name" value="CLP1_P"/>
    <property type="match status" value="1"/>
</dbReference>
<keyword evidence="2" id="KW-0067">ATP-binding</keyword>
<organism evidence="5 6">
    <name type="scientific">Trichomonas vaginalis (strain ATCC PRA-98 / G3)</name>
    <dbReference type="NCBI Taxonomy" id="412133"/>
    <lineage>
        <taxon>Eukaryota</taxon>
        <taxon>Metamonada</taxon>
        <taxon>Parabasalia</taxon>
        <taxon>Trichomonadida</taxon>
        <taxon>Trichomonadidae</taxon>
        <taxon>Trichomonas</taxon>
    </lineage>
</organism>
<proteinExistence type="predicted"/>
<dbReference type="InterPro" id="IPR032319">
    <property type="entry name" value="CLP1_P"/>
</dbReference>
<reference evidence="5" key="1">
    <citation type="submission" date="2006-10" db="EMBL/GenBank/DDBJ databases">
        <authorList>
            <person name="Amadeo P."/>
            <person name="Zhao Q."/>
            <person name="Wortman J."/>
            <person name="Fraser-Liggett C."/>
            <person name="Carlton J."/>
        </authorList>
    </citation>
    <scope>NUCLEOTIDE SEQUENCE</scope>
    <source>
        <strain evidence="5">G3</strain>
    </source>
</reference>
<evidence type="ECO:0000313" key="5">
    <source>
        <dbReference type="EMBL" id="EAY00498.1"/>
    </source>
</evidence>
<dbReference type="InterPro" id="IPR027417">
    <property type="entry name" value="P-loop_NTPase"/>
</dbReference>
<dbReference type="AlphaFoldDB" id="A2F3N0"/>
<dbReference type="GO" id="GO:0005634">
    <property type="term" value="C:nucleus"/>
    <property type="evidence" value="ECO:0000318"/>
    <property type="project" value="GO_Central"/>
</dbReference>
<keyword evidence="6" id="KW-1185">Reference proteome</keyword>
<evidence type="ECO:0000313" key="6">
    <source>
        <dbReference type="Proteomes" id="UP000001542"/>
    </source>
</evidence>
<dbReference type="STRING" id="5722.A2F3N0"/>
<dbReference type="InterPro" id="IPR038238">
    <property type="entry name" value="Clp1_C_sf"/>
</dbReference>
<name>A2F3N0_TRIV3</name>
<accession>A2F3N0</accession>
<dbReference type="InterPro" id="IPR045116">
    <property type="entry name" value="Clp1/Grc3"/>
</dbReference>
<reference evidence="5" key="2">
    <citation type="journal article" date="2007" name="Science">
        <title>Draft genome sequence of the sexually transmitted pathogen Trichomonas vaginalis.</title>
        <authorList>
            <person name="Carlton J.M."/>
            <person name="Hirt R.P."/>
            <person name="Silva J.C."/>
            <person name="Delcher A.L."/>
            <person name="Schatz M."/>
            <person name="Zhao Q."/>
            <person name="Wortman J.R."/>
            <person name="Bidwell S.L."/>
            <person name="Alsmark U.C.M."/>
            <person name="Besteiro S."/>
            <person name="Sicheritz-Ponten T."/>
            <person name="Noel C.J."/>
            <person name="Dacks J.B."/>
            <person name="Foster P.G."/>
            <person name="Simillion C."/>
            <person name="Van de Peer Y."/>
            <person name="Miranda-Saavedra D."/>
            <person name="Barton G.J."/>
            <person name="Westrop G.D."/>
            <person name="Mueller S."/>
            <person name="Dessi D."/>
            <person name="Fiori P.L."/>
            <person name="Ren Q."/>
            <person name="Paulsen I."/>
            <person name="Zhang H."/>
            <person name="Bastida-Corcuera F.D."/>
            <person name="Simoes-Barbosa A."/>
            <person name="Brown M.T."/>
            <person name="Hayes R.D."/>
            <person name="Mukherjee M."/>
            <person name="Okumura C.Y."/>
            <person name="Schneider R."/>
            <person name="Smith A.J."/>
            <person name="Vanacova S."/>
            <person name="Villalvazo M."/>
            <person name="Haas B.J."/>
            <person name="Pertea M."/>
            <person name="Feldblyum T.V."/>
            <person name="Utterback T.R."/>
            <person name="Shu C.L."/>
            <person name="Osoegawa K."/>
            <person name="de Jong P.J."/>
            <person name="Hrdy I."/>
            <person name="Horvathova L."/>
            <person name="Zubacova Z."/>
            <person name="Dolezal P."/>
            <person name="Malik S.B."/>
            <person name="Logsdon J.M. Jr."/>
            <person name="Henze K."/>
            <person name="Gupta A."/>
            <person name="Wang C.C."/>
            <person name="Dunne R.L."/>
            <person name="Upcroft J.A."/>
            <person name="Upcroft P."/>
            <person name="White O."/>
            <person name="Salzberg S.L."/>
            <person name="Tang P."/>
            <person name="Chiu C.-H."/>
            <person name="Lee Y.-S."/>
            <person name="Embley T.M."/>
            <person name="Coombs G.H."/>
            <person name="Mottram J.C."/>
            <person name="Tachezy J."/>
            <person name="Fraser-Liggett C.M."/>
            <person name="Johnson P.J."/>
        </authorList>
    </citation>
    <scope>NUCLEOTIDE SEQUENCE [LARGE SCALE GENOMIC DNA]</scope>
    <source>
        <strain evidence="5">G3</strain>
    </source>
</reference>
<dbReference type="eggNOG" id="KOG2749">
    <property type="taxonomic scope" value="Eukaryota"/>
</dbReference>
<keyword evidence="1" id="KW-0547">Nucleotide-binding</keyword>
<dbReference type="GO" id="GO:0051731">
    <property type="term" value="F:polynucleotide 5'-hydroxyl-kinase activity"/>
    <property type="evidence" value="ECO:0000318"/>
    <property type="project" value="GO_Central"/>
</dbReference>
<dbReference type="InterPro" id="IPR010655">
    <property type="entry name" value="Clp1_C"/>
</dbReference>
<dbReference type="GO" id="GO:0006388">
    <property type="term" value="P:tRNA splicing, via endonucleolytic cleavage and ligation"/>
    <property type="evidence" value="ECO:0000318"/>
    <property type="project" value="GO_Central"/>
</dbReference>
<dbReference type="GO" id="GO:0005524">
    <property type="term" value="F:ATP binding"/>
    <property type="evidence" value="ECO:0007669"/>
    <property type="project" value="UniProtKB-KW"/>
</dbReference>
<dbReference type="Pfam" id="PF06807">
    <property type="entry name" value="Clp1"/>
    <property type="match status" value="1"/>
</dbReference>
<dbReference type="VEuPathDB" id="TrichDB:TVAG_317830"/>
<dbReference type="KEGG" id="tva:4758319"/>
<dbReference type="GO" id="GO:0031124">
    <property type="term" value="P:mRNA 3'-end processing"/>
    <property type="evidence" value="ECO:0007669"/>
    <property type="project" value="InterPro"/>
</dbReference>
<evidence type="ECO:0000259" key="4">
    <source>
        <dbReference type="Pfam" id="PF16575"/>
    </source>
</evidence>
<dbReference type="PANTHER" id="PTHR12755:SF6">
    <property type="entry name" value="POLYRIBONUCLEOTIDE 5'-HYDROXYL-KINASE CLP1"/>
    <property type="match status" value="1"/>
</dbReference>